<dbReference type="InterPro" id="IPR029063">
    <property type="entry name" value="SAM-dependent_MTases_sf"/>
</dbReference>
<organism evidence="1 2">
    <name type="scientific">Eilatimonas milleporae</name>
    <dbReference type="NCBI Taxonomy" id="911205"/>
    <lineage>
        <taxon>Bacteria</taxon>
        <taxon>Pseudomonadati</taxon>
        <taxon>Pseudomonadota</taxon>
        <taxon>Alphaproteobacteria</taxon>
        <taxon>Kordiimonadales</taxon>
        <taxon>Kordiimonadaceae</taxon>
        <taxon>Eilatimonas</taxon>
    </lineage>
</organism>
<gene>
    <name evidence="1" type="ORF">BXY39_1967</name>
</gene>
<dbReference type="Gene3D" id="3.40.50.150">
    <property type="entry name" value="Vaccinia Virus protein VP39"/>
    <property type="match status" value="1"/>
</dbReference>
<dbReference type="Proteomes" id="UP000271227">
    <property type="component" value="Unassembled WGS sequence"/>
</dbReference>
<dbReference type="OrthoDB" id="9787738at2"/>
<dbReference type="EMBL" id="REFR01000011">
    <property type="protein sequence ID" value="RMB07874.1"/>
    <property type="molecule type" value="Genomic_DNA"/>
</dbReference>
<protein>
    <recommendedName>
        <fullName evidence="3">Methyltransferase family protein</fullName>
    </recommendedName>
</protein>
<dbReference type="AlphaFoldDB" id="A0A3M0CDH4"/>
<dbReference type="RefSeq" id="WP_121938652.1">
    <property type="nucleotide sequence ID" value="NZ_REFR01000011.1"/>
</dbReference>
<evidence type="ECO:0008006" key="3">
    <source>
        <dbReference type="Google" id="ProtNLM"/>
    </source>
</evidence>
<name>A0A3M0CDH4_9PROT</name>
<evidence type="ECO:0000313" key="1">
    <source>
        <dbReference type="EMBL" id="RMB07874.1"/>
    </source>
</evidence>
<reference evidence="1 2" key="1">
    <citation type="submission" date="2018-10" db="EMBL/GenBank/DDBJ databases">
        <title>Genomic Encyclopedia of Archaeal and Bacterial Type Strains, Phase II (KMG-II): from individual species to whole genera.</title>
        <authorList>
            <person name="Goeker M."/>
        </authorList>
    </citation>
    <scope>NUCLEOTIDE SEQUENCE [LARGE SCALE GENOMIC DNA]</scope>
    <source>
        <strain evidence="1 2">DSM 25217</strain>
    </source>
</reference>
<dbReference type="SUPFAM" id="SSF53335">
    <property type="entry name" value="S-adenosyl-L-methionine-dependent methyltransferases"/>
    <property type="match status" value="1"/>
</dbReference>
<accession>A0A3M0CDH4</accession>
<keyword evidence="2" id="KW-1185">Reference proteome</keyword>
<sequence>MGTEDAFRALAKRYPWPSIAGVPRWPFTLDGGGRERIEAIITEHRPAVMLEIGCFLCGSSRRWLETDQNLRLVGVDPWGEALIDQCRRYVGRPRLTAAYPDPADQKAFADSVAAYGPLACALANISDFRDRFVPVVGASPGILPALKRWDIMPDLIYIDADKKAADLMIAHRLWPNARITGDDWTWNRTKGYPMRKTVERFAARKGYSVEADGSTWWLTPQ</sequence>
<evidence type="ECO:0000313" key="2">
    <source>
        <dbReference type="Proteomes" id="UP000271227"/>
    </source>
</evidence>
<comment type="caution">
    <text evidence="1">The sequence shown here is derived from an EMBL/GenBank/DDBJ whole genome shotgun (WGS) entry which is preliminary data.</text>
</comment>
<proteinExistence type="predicted"/>
<dbReference type="InParanoid" id="A0A3M0CDH4"/>